<dbReference type="STRING" id="7070.D6WEY2"/>
<dbReference type="Proteomes" id="UP000007266">
    <property type="component" value="Linkage group 3"/>
</dbReference>
<dbReference type="OMA" id="IWPNKGE"/>
<dbReference type="Gene3D" id="3.40.630.30">
    <property type="match status" value="2"/>
</dbReference>
<protein>
    <recommendedName>
        <fullName evidence="1">N-acetyltransferase domain-containing protein</fullName>
    </recommendedName>
</protein>
<dbReference type="GO" id="GO:0016747">
    <property type="term" value="F:acyltransferase activity, transferring groups other than amino-acyl groups"/>
    <property type="evidence" value="ECO:0007669"/>
    <property type="project" value="InterPro"/>
</dbReference>
<evidence type="ECO:0000313" key="2">
    <source>
        <dbReference type="EMBL" id="EFA00317.1"/>
    </source>
</evidence>
<dbReference type="InterPro" id="IPR000182">
    <property type="entry name" value="GNAT_dom"/>
</dbReference>
<feature type="domain" description="N-acetyltransferase" evidence="1">
    <location>
        <begin position="161"/>
        <end position="291"/>
    </location>
</feature>
<dbReference type="Pfam" id="PF18713">
    <property type="entry name" value="DUF5645"/>
    <property type="match status" value="1"/>
</dbReference>
<dbReference type="EMBL" id="KQ971318">
    <property type="protein sequence ID" value="EFA00317.1"/>
    <property type="molecule type" value="Genomic_DNA"/>
</dbReference>
<dbReference type="Pfam" id="PF08445">
    <property type="entry name" value="FR47"/>
    <property type="match status" value="1"/>
</dbReference>
<keyword evidence="3" id="KW-1185">Reference proteome</keyword>
<dbReference type="InterPro" id="IPR053225">
    <property type="entry name" value="Acyl-CoA_N-acyltransferase"/>
</dbReference>
<dbReference type="AlphaFoldDB" id="D6WEY2"/>
<dbReference type="PROSITE" id="PS51186">
    <property type="entry name" value="GNAT"/>
    <property type="match status" value="1"/>
</dbReference>
<dbReference type="PhylomeDB" id="D6WEY2"/>
<dbReference type="PANTHER" id="PTHR20958:SF6">
    <property type="entry name" value="GLYCINE N-ACYLTRANSFERASE-LIKE PROTEIN"/>
    <property type="match status" value="1"/>
</dbReference>
<dbReference type="InterPro" id="IPR013653">
    <property type="entry name" value="GCN5-like_dom"/>
</dbReference>
<dbReference type="HOGENOM" id="CLU_058697_0_1_1"/>
<accession>D6WEY2</accession>
<reference evidence="2 3" key="2">
    <citation type="journal article" date="2010" name="Nucleic Acids Res.">
        <title>BeetleBase in 2010: revisions to provide comprehensive genomic information for Tribolium castaneum.</title>
        <authorList>
            <person name="Kim H.S."/>
            <person name="Murphy T."/>
            <person name="Xia J."/>
            <person name="Caragea D."/>
            <person name="Park Y."/>
            <person name="Beeman R.W."/>
            <person name="Lorenzen M.D."/>
            <person name="Butcher S."/>
            <person name="Manak J.R."/>
            <person name="Brown S.J."/>
        </authorList>
    </citation>
    <scope>GENOME REANNOTATION</scope>
    <source>
        <strain evidence="2 3">Georgia GA2</strain>
    </source>
</reference>
<proteinExistence type="predicted"/>
<dbReference type="FunCoup" id="D6WEY2">
    <property type="interactions" value="2"/>
</dbReference>
<name>D6WEY2_TRICA</name>
<dbReference type="SUPFAM" id="SSF55729">
    <property type="entry name" value="Acyl-CoA N-acyltransferases (Nat)"/>
    <property type="match status" value="1"/>
</dbReference>
<reference evidence="2 3" key="1">
    <citation type="journal article" date="2008" name="Nature">
        <title>The genome of the model beetle and pest Tribolium castaneum.</title>
        <authorList>
            <consortium name="Tribolium Genome Sequencing Consortium"/>
            <person name="Richards S."/>
            <person name="Gibbs R.A."/>
            <person name="Weinstock G.M."/>
            <person name="Brown S.J."/>
            <person name="Denell R."/>
            <person name="Beeman R.W."/>
            <person name="Gibbs R."/>
            <person name="Beeman R.W."/>
            <person name="Brown S.J."/>
            <person name="Bucher G."/>
            <person name="Friedrich M."/>
            <person name="Grimmelikhuijzen C.J."/>
            <person name="Klingler M."/>
            <person name="Lorenzen M."/>
            <person name="Richards S."/>
            <person name="Roth S."/>
            <person name="Schroder R."/>
            <person name="Tautz D."/>
            <person name="Zdobnov E.M."/>
            <person name="Muzny D."/>
            <person name="Gibbs R.A."/>
            <person name="Weinstock G.M."/>
            <person name="Attaway T."/>
            <person name="Bell S."/>
            <person name="Buhay C.J."/>
            <person name="Chandrabose M.N."/>
            <person name="Chavez D."/>
            <person name="Clerk-Blankenburg K.P."/>
            <person name="Cree A."/>
            <person name="Dao M."/>
            <person name="Davis C."/>
            <person name="Chacko J."/>
            <person name="Dinh H."/>
            <person name="Dugan-Rocha S."/>
            <person name="Fowler G."/>
            <person name="Garner T.T."/>
            <person name="Garnes J."/>
            <person name="Gnirke A."/>
            <person name="Hawes A."/>
            <person name="Hernandez J."/>
            <person name="Hines S."/>
            <person name="Holder M."/>
            <person name="Hume J."/>
            <person name="Jhangiani S.N."/>
            <person name="Joshi V."/>
            <person name="Khan Z.M."/>
            <person name="Jackson L."/>
            <person name="Kovar C."/>
            <person name="Kowis A."/>
            <person name="Lee S."/>
            <person name="Lewis L.R."/>
            <person name="Margolis J."/>
            <person name="Morgan M."/>
            <person name="Nazareth L.V."/>
            <person name="Nguyen N."/>
            <person name="Okwuonu G."/>
            <person name="Parker D."/>
            <person name="Richards S."/>
            <person name="Ruiz S.J."/>
            <person name="Santibanez J."/>
            <person name="Savard J."/>
            <person name="Scherer S.E."/>
            <person name="Schneider B."/>
            <person name="Sodergren E."/>
            <person name="Tautz D."/>
            <person name="Vattahil S."/>
            <person name="Villasana D."/>
            <person name="White C.S."/>
            <person name="Wright R."/>
            <person name="Park Y."/>
            <person name="Beeman R.W."/>
            <person name="Lord J."/>
            <person name="Oppert B."/>
            <person name="Lorenzen M."/>
            <person name="Brown S."/>
            <person name="Wang L."/>
            <person name="Savard J."/>
            <person name="Tautz D."/>
            <person name="Richards S."/>
            <person name="Weinstock G."/>
            <person name="Gibbs R.A."/>
            <person name="Liu Y."/>
            <person name="Worley K."/>
            <person name="Weinstock G."/>
            <person name="Elsik C.G."/>
            <person name="Reese J.T."/>
            <person name="Elhaik E."/>
            <person name="Landan G."/>
            <person name="Graur D."/>
            <person name="Arensburger P."/>
            <person name="Atkinson P."/>
            <person name="Beeman R.W."/>
            <person name="Beidler J."/>
            <person name="Brown S.J."/>
            <person name="Demuth J.P."/>
            <person name="Drury D.W."/>
            <person name="Du Y.Z."/>
            <person name="Fujiwara H."/>
            <person name="Lorenzen M."/>
            <person name="Maselli V."/>
            <person name="Osanai M."/>
            <person name="Park Y."/>
            <person name="Robertson H.M."/>
            <person name="Tu Z."/>
            <person name="Wang J.J."/>
            <person name="Wang S."/>
            <person name="Richards S."/>
            <person name="Song H."/>
            <person name="Zhang L."/>
            <person name="Sodergren E."/>
            <person name="Werner D."/>
            <person name="Stanke M."/>
            <person name="Morgenstern B."/>
            <person name="Solovyev V."/>
            <person name="Kosarev P."/>
            <person name="Brown G."/>
            <person name="Chen H.C."/>
            <person name="Ermolaeva O."/>
            <person name="Hlavina W."/>
            <person name="Kapustin Y."/>
            <person name="Kiryutin B."/>
            <person name="Kitts P."/>
            <person name="Maglott D."/>
            <person name="Pruitt K."/>
            <person name="Sapojnikov V."/>
            <person name="Souvorov A."/>
            <person name="Mackey A.J."/>
            <person name="Waterhouse R.M."/>
            <person name="Wyder S."/>
            <person name="Zdobnov E.M."/>
            <person name="Zdobnov E.M."/>
            <person name="Wyder S."/>
            <person name="Kriventseva E.V."/>
            <person name="Kadowaki T."/>
            <person name="Bork P."/>
            <person name="Aranda M."/>
            <person name="Bao R."/>
            <person name="Beermann A."/>
            <person name="Berns N."/>
            <person name="Bolognesi R."/>
            <person name="Bonneton F."/>
            <person name="Bopp D."/>
            <person name="Brown S.J."/>
            <person name="Bucher G."/>
            <person name="Butts T."/>
            <person name="Chaumot A."/>
            <person name="Denell R.E."/>
            <person name="Ferrier D.E."/>
            <person name="Friedrich M."/>
            <person name="Gordon C.M."/>
            <person name="Jindra M."/>
            <person name="Klingler M."/>
            <person name="Lan Q."/>
            <person name="Lattorff H.M."/>
            <person name="Laudet V."/>
            <person name="von Levetsow C."/>
            <person name="Liu Z."/>
            <person name="Lutz R."/>
            <person name="Lynch J.A."/>
            <person name="da Fonseca R.N."/>
            <person name="Posnien N."/>
            <person name="Reuter R."/>
            <person name="Roth S."/>
            <person name="Savard J."/>
            <person name="Schinko J.B."/>
            <person name="Schmitt C."/>
            <person name="Schoppmeier M."/>
            <person name="Schroder R."/>
            <person name="Shippy T.D."/>
            <person name="Simonnet F."/>
            <person name="Marques-Souza H."/>
            <person name="Tautz D."/>
            <person name="Tomoyasu Y."/>
            <person name="Trauner J."/>
            <person name="Van der Zee M."/>
            <person name="Vervoort M."/>
            <person name="Wittkopp N."/>
            <person name="Wimmer E.A."/>
            <person name="Yang X."/>
            <person name="Jones A.K."/>
            <person name="Sattelle D.B."/>
            <person name="Ebert P.R."/>
            <person name="Nelson D."/>
            <person name="Scott J.G."/>
            <person name="Beeman R.W."/>
            <person name="Muthukrishnan S."/>
            <person name="Kramer K.J."/>
            <person name="Arakane Y."/>
            <person name="Beeman R.W."/>
            <person name="Zhu Q."/>
            <person name="Hogenkamp D."/>
            <person name="Dixit R."/>
            <person name="Oppert B."/>
            <person name="Jiang H."/>
            <person name="Zou Z."/>
            <person name="Marshall J."/>
            <person name="Elpidina E."/>
            <person name="Vinokurov K."/>
            <person name="Oppert C."/>
            <person name="Zou Z."/>
            <person name="Evans J."/>
            <person name="Lu Z."/>
            <person name="Zhao P."/>
            <person name="Sumathipala N."/>
            <person name="Altincicek B."/>
            <person name="Vilcinskas A."/>
            <person name="Williams M."/>
            <person name="Hultmark D."/>
            <person name="Hetru C."/>
            <person name="Jiang H."/>
            <person name="Grimmelikhuijzen C.J."/>
            <person name="Hauser F."/>
            <person name="Cazzamali G."/>
            <person name="Williamson M."/>
            <person name="Park Y."/>
            <person name="Li B."/>
            <person name="Tanaka Y."/>
            <person name="Predel R."/>
            <person name="Neupert S."/>
            <person name="Schachtner J."/>
            <person name="Verleyen P."/>
            <person name="Raible F."/>
            <person name="Bork P."/>
            <person name="Friedrich M."/>
            <person name="Walden K.K."/>
            <person name="Robertson H.M."/>
            <person name="Angeli S."/>
            <person name="Foret S."/>
            <person name="Bucher G."/>
            <person name="Schuetz S."/>
            <person name="Maleszka R."/>
            <person name="Wimmer E.A."/>
            <person name="Beeman R.W."/>
            <person name="Lorenzen M."/>
            <person name="Tomoyasu Y."/>
            <person name="Miller S.C."/>
            <person name="Grossmann D."/>
            <person name="Bucher G."/>
        </authorList>
    </citation>
    <scope>NUCLEOTIDE SEQUENCE [LARGE SCALE GENOMIC DNA]</scope>
    <source>
        <strain evidence="2 3">Georgia GA2</strain>
    </source>
</reference>
<sequence>MTFEHEDILSEIPDDQLPQLANLYEEKAPWAPYMVSFIHMAMKWKKSGKYRNALKIFSPNNSWKTDGTIIARLILVNVNQDITVFTLDDQCTNLYQGLTETSLLNYNNIRTIFYGVHERHAHVILKYLQEKKIKFVNIPCYFYCTSPEQAKKFTIECPSDVYLKKLEPSAGQQVDTIWPHRFLGSDQYLSNFIEANGGYGLFLKSTNEMVAWVLKHAWGHLAMLQTEEAHKRKGYASLVTKALSKEIAEEGHWPLGTILLENKNSISMFEKLGFSSIGVCNFFGMDTRDNK</sequence>
<dbReference type="OrthoDB" id="61870at2759"/>
<evidence type="ECO:0000313" key="3">
    <source>
        <dbReference type="Proteomes" id="UP000007266"/>
    </source>
</evidence>
<dbReference type="InParanoid" id="D6WEY2"/>
<dbReference type="InterPro" id="IPR016181">
    <property type="entry name" value="Acyl_CoA_acyltransferase"/>
</dbReference>
<dbReference type="InterPro" id="IPR041506">
    <property type="entry name" value="DUF5645"/>
</dbReference>
<dbReference type="eggNOG" id="ENOG502RFRQ">
    <property type="taxonomic scope" value="Eukaryota"/>
</dbReference>
<dbReference type="PANTHER" id="PTHR20958">
    <property type="entry name" value="GLYCINE N-ACYLTRANSFERASE-LIKE PROTEIN"/>
    <property type="match status" value="1"/>
</dbReference>
<evidence type="ECO:0000259" key="1">
    <source>
        <dbReference type="PROSITE" id="PS51186"/>
    </source>
</evidence>
<organism evidence="2 3">
    <name type="scientific">Tribolium castaneum</name>
    <name type="common">Red flour beetle</name>
    <dbReference type="NCBI Taxonomy" id="7070"/>
    <lineage>
        <taxon>Eukaryota</taxon>
        <taxon>Metazoa</taxon>
        <taxon>Ecdysozoa</taxon>
        <taxon>Arthropoda</taxon>
        <taxon>Hexapoda</taxon>
        <taxon>Insecta</taxon>
        <taxon>Pterygota</taxon>
        <taxon>Neoptera</taxon>
        <taxon>Endopterygota</taxon>
        <taxon>Coleoptera</taxon>
        <taxon>Polyphaga</taxon>
        <taxon>Cucujiformia</taxon>
        <taxon>Tenebrionidae</taxon>
        <taxon>Tenebrionidae incertae sedis</taxon>
        <taxon>Tribolium</taxon>
    </lineage>
</organism>
<gene>
    <name evidence="2" type="primary">AUGUSTUS-3.0.2_03155</name>
    <name evidence="2" type="ORF">TcasGA2_TC003155</name>
</gene>